<dbReference type="AlphaFoldDB" id="A0A485LSW7"/>
<evidence type="ECO:0000313" key="3">
    <source>
        <dbReference type="EMBL" id="VFU01994.1"/>
    </source>
</evidence>
<proteinExistence type="predicted"/>
<evidence type="ECO:0000313" key="2">
    <source>
        <dbReference type="EMBL" id="KAF0682513.1"/>
    </source>
</evidence>
<dbReference type="EMBL" id="CAADRA010007548">
    <property type="protein sequence ID" value="VFU01994.1"/>
    <property type="molecule type" value="Genomic_DNA"/>
</dbReference>
<dbReference type="Proteomes" id="UP000332933">
    <property type="component" value="Unassembled WGS sequence"/>
</dbReference>
<protein>
    <submittedName>
        <fullName evidence="3">Aste57867_25369 protein</fullName>
    </submittedName>
</protein>
<reference evidence="3 4" key="1">
    <citation type="submission" date="2019-03" db="EMBL/GenBank/DDBJ databases">
        <authorList>
            <person name="Gaulin E."/>
            <person name="Dumas B."/>
        </authorList>
    </citation>
    <scope>NUCLEOTIDE SEQUENCE [LARGE SCALE GENOMIC DNA]</scope>
    <source>
        <strain evidence="3">CBS 568.67</strain>
    </source>
</reference>
<keyword evidence="4" id="KW-1185">Reference proteome</keyword>
<evidence type="ECO:0000313" key="4">
    <source>
        <dbReference type="Proteomes" id="UP000332933"/>
    </source>
</evidence>
<dbReference type="OrthoDB" id="76450at2759"/>
<dbReference type="InterPro" id="IPR000477">
    <property type="entry name" value="RT_dom"/>
</dbReference>
<gene>
    <name evidence="3" type="primary">Aste57867_25369</name>
    <name evidence="2" type="ORF">As57867_025291</name>
    <name evidence="3" type="ORF">ASTE57867_25369</name>
</gene>
<accession>A0A485LSW7</accession>
<feature type="domain" description="Reverse transcriptase" evidence="1">
    <location>
        <begin position="1"/>
        <end position="135"/>
    </location>
</feature>
<dbReference type="EMBL" id="VJMH01007522">
    <property type="protein sequence ID" value="KAF0682513.1"/>
    <property type="molecule type" value="Genomic_DNA"/>
</dbReference>
<reference evidence="2" key="2">
    <citation type="submission" date="2019-06" db="EMBL/GenBank/DDBJ databases">
        <title>Genomics analysis of Aphanomyces spp. identifies a new class of oomycete effector associated with host adaptation.</title>
        <authorList>
            <person name="Gaulin E."/>
        </authorList>
    </citation>
    <scope>NUCLEOTIDE SEQUENCE</scope>
    <source>
        <strain evidence="2">CBS 578.67</strain>
    </source>
</reference>
<dbReference type="PROSITE" id="PS50878">
    <property type="entry name" value="RT_POL"/>
    <property type="match status" value="1"/>
</dbReference>
<name>A0A485LSW7_9STRA</name>
<sequence length="135" mass="14455">MIFTKPEVQLLINGSLGPKIRPSRGVKQGCLLSCLLFDFYIKHLGAMLRATPELGIPMDDGSSLTAVFFADDSTVLSNSLESADHQVTAIVGTFCVASGAALNMSKYTTLALNNRGGPVLRASFSPRLVSQSSFW</sequence>
<evidence type="ECO:0000259" key="1">
    <source>
        <dbReference type="PROSITE" id="PS50878"/>
    </source>
</evidence>
<organism evidence="3 4">
    <name type="scientific">Aphanomyces stellatus</name>
    <dbReference type="NCBI Taxonomy" id="120398"/>
    <lineage>
        <taxon>Eukaryota</taxon>
        <taxon>Sar</taxon>
        <taxon>Stramenopiles</taxon>
        <taxon>Oomycota</taxon>
        <taxon>Saprolegniomycetes</taxon>
        <taxon>Saprolegniales</taxon>
        <taxon>Verrucalvaceae</taxon>
        <taxon>Aphanomyces</taxon>
    </lineage>
</organism>
<dbReference type="Pfam" id="PF00078">
    <property type="entry name" value="RVT_1"/>
    <property type="match status" value="1"/>
</dbReference>